<feature type="compositionally biased region" description="Low complexity" evidence="2">
    <location>
        <begin position="497"/>
        <end position="509"/>
    </location>
</feature>
<keyword evidence="1" id="KW-0175">Coiled coil</keyword>
<proteinExistence type="predicted"/>
<feature type="region of interest" description="Disordered" evidence="2">
    <location>
        <begin position="493"/>
        <end position="523"/>
    </location>
</feature>
<name>A0A0L9UCJ0_PHAAN</name>
<reference evidence="4" key="1">
    <citation type="journal article" date="2015" name="Proc. Natl. Acad. Sci. U.S.A.">
        <title>Genome sequencing of adzuki bean (Vigna angularis) provides insight into high starch and low fat accumulation and domestication.</title>
        <authorList>
            <person name="Yang K."/>
            <person name="Tian Z."/>
            <person name="Chen C."/>
            <person name="Luo L."/>
            <person name="Zhao B."/>
            <person name="Wang Z."/>
            <person name="Yu L."/>
            <person name="Li Y."/>
            <person name="Sun Y."/>
            <person name="Li W."/>
            <person name="Chen Y."/>
            <person name="Li Y."/>
            <person name="Zhang Y."/>
            <person name="Ai D."/>
            <person name="Zhao J."/>
            <person name="Shang C."/>
            <person name="Ma Y."/>
            <person name="Wu B."/>
            <person name="Wang M."/>
            <person name="Gao L."/>
            <person name="Sun D."/>
            <person name="Zhang P."/>
            <person name="Guo F."/>
            <person name="Wang W."/>
            <person name="Li Y."/>
            <person name="Wang J."/>
            <person name="Varshney R.K."/>
            <person name="Wang J."/>
            <person name="Ling H.Q."/>
            <person name="Wan P."/>
        </authorList>
    </citation>
    <scope>NUCLEOTIDE SEQUENCE</scope>
    <source>
        <strain evidence="4">cv. Jingnong 6</strain>
    </source>
</reference>
<feature type="region of interest" description="Disordered" evidence="2">
    <location>
        <begin position="1"/>
        <end position="23"/>
    </location>
</feature>
<feature type="compositionally biased region" description="Basic and acidic residues" evidence="2">
    <location>
        <begin position="290"/>
        <end position="302"/>
    </location>
</feature>
<feature type="coiled-coil region" evidence="1">
    <location>
        <begin position="381"/>
        <end position="464"/>
    </location>
</feature>
<feature type="compositionally biased region" description="Basic and acidic residues" evidence="2">
    <location>
        <begin position="1"/>
        <end position="10"/>
    </location>
</feature>
<dbReference type="Gene3D" id="6.10.250.3110">
    <property type="match status" value="1"/>
</dbReference>
<feature type="region of interest" description="Disordered" evidence="2">
    <location>
        <begin position="288"/>
        <end position="329"/>
    </location>
</feature>
<protein>
    <submittedName>
        <fullName evidence="3">Uncharacterized protein</fullName>
    </submittedName>
</protein>
<organism evidence="3 4">
    <name type="scientific">Phaseolus angularis</name>
    <name type="common">Azuki bean</name>
    <name type="synonym">Vigna angularis</name>
    <dbReference type="NCBI Taxonomy" id="3914"/>
    <lineage>
        <taxon>Eukaryota</taxon>
        <taxon>Viridiplantae</taxon>
        <taxon>Streptophyta</taxon>
        <taxon>Embryophyta</taxon>
        <taxon>Tracheophyta</taxon>
        <taxon>Spermatophyta</taxon>
        <taxon>Magnoliopsida</taxon>
        <taxon>eudicotyledons</taxon>
        <taxon>Gunneridae</taxon>
        <taxon>Pentapetalae</taxon>
        <taxon>rosids</taxon>
        <taxon>fabids</taxon>
        <taxon>Fabales</taxon>
        <taxon>Fabaceae</taxon>
        <taxon>Papilionoideae</taxon>
        <taxon>50 kb inversion clade</taxon>
        <taxon>NPAAA clade</taxon>
        <taxon>indigoferoid/millettioid clade</taxon>
        <taxon>Phaseoleae</taxon>
        <taxon>Vigna</taxon>
    </lineage>
</organism>
<feature type="compositionally biased region" description="Low complexity" evidence="2">
    <location>
        <begin position="222"/>
        <end position="233"/>
    </location>
</feature>
<accession>A0A0L9UCJ0</accession>
<sequence length="523" mass="56440">MTGRNREAWPHGRPTHTGNPTGQRYDRLATRELLFPRVASGNKWRQSILSLLLLSCWAESGGGGAAGGDGEHIASPSSVSSSYLEEVVGSSRPEPASLDAVGGRIIHDIPIFLLKGGIRVDGSPYEPDGDGTVVTEYDWALYIASLYASQYGTRGLLEQRVNRTHIVRDVEDSRLVRAGINLMTTPAPRQSNFMAARKRSGASASAARTRVAPNVPRPPPVRRSSSSGRLPPVLAAQPSPIPQVKVVGGSAPVNRGPGLDPLLGLVTVLVDLSSGAAIASIAPLVRKRKDPAGEGRKDKEGSSSRSASKKSRKGKEKVPSAPLPGGIFSPAFNMSDRTKFHTSSYQRALIEPLFEGELTNAMLEMSTRAASLAWYLKEFADHDYDKKIEQLEADLEKAKSESAEARDRLTIIRGEHERLQEECSQLKTQVSRLRSSEVGLLRTNQALTGDLVKTRERITELEADIEPLALGFDIEKDVFDGVLVDLNSMVDDEELGTEGPFGAAGAAEAMEVEDDDEEDGGDD</sequence>
<gene>
    <name evidence="3" type="ORF">LR48_Vigan04g062900</name>
</gene>
<feature type="compositionally biased region" description="Low complexity" evidence="2">
    <location>
        <begin position="201"/>
        <end position="214"/>
    </location>
</feature>
<evidence type="ECO:0000313" key="3">
    <source>
        <dbReference type="EMBL" id="KOM40431.1"/>
    </source>
</evidence>
<evidence type="ECO:0000256" key="2">
    <source>
        <dbReference type="SAM" id="MobiDB-lite"/>
    </source>
</evidence>
<feature type="compositionally biased region" description="Acidic residues" evidence="2">
    <location>
        <begin position="510"/>
        <end position="523"/>
    </location>
</feature>
<evidence type="ECO:0000256" key="1">
    <source>
        <dbReference type="SAM" id="Coils"/>
    </source>
</evidence>
<dbReference type="EMBL" id="CM003374">
    <property type="protein sequence ID" value="KOM40431.1"/>
    <property type="molecule type" value="Genomic_DNA"/>
</dbReference>
<evidence type="ECO:0000313" key="4">
    <source>
        <dbReference type="Proteomes" id="UP000053144"/>
    </source>
</evidence>
<dbReference type="Proteomes" id="UP000053144">
    <property type="component" value="Chromosome 4"/>
</dbReference>
<feature type="region of interest" description="Disordered" evidence="2">
    <location>
        <begin position="197"/>
        <end position="237"/>
    </location>
</feature>
<dbReference type="Gramene" id="KOM40431">
    <property type="protein sequence ID" value="KOM40431"/>
    <property type="gene ID" value="LR48_Vigan04g062900"/>
</dbReference>
<dbReference type="AlphaFoldDB" id="A0A0L9UCJ0"/>